<feature type="transmembrane region" description="Helical" evidence="11">
    <location>
        <begin position="570"/>
        <end position="596"/>
    </location>
</feature>
<feature type="region of interest" description="Disordered" evidence="10">
    <location>
        <begin position="227"/>
        <end position="250"/>
    </location>
</feature>
<keyword evidence="7 13" id="KW-0067">ATP-binding</keyword>
<dbReference type="OrthoDB" id="6434183at2759"/>
<dbReference type="GO" id="GO:0005524">
    <property type="term" value="F:ATP binding"/>
    <property type="evidence" value="ECO:0007669"/>
    <property type="project" value="UniProtKB-KW"/>
</dbReference>
<evidence type="ECO:0000259" key="12">
    <source>
        <dbReference type="PROSITE" id="PS50893"/>
    </source>
</evidence>
<dbReference type="Pfam" id="PF12698">
    <property type="entry name" value="ABC2_membrane_3"/>
    <property type="match status" value="1"/>
</dbReference>
<evidence type="ECO:0000256" key="4">
    <source>
        <dbReference type="ARBA" id="ARBA00022692"/>
    </source>
</evidence>
<dbReference type="CDD" id="cd03263">
    <property type="entry name" value="ABC_subfamily_A"/>
    <property type="match status" value="1"/>
</dbReference>
<dbReference type="FunFam" id="3.40.50.300:FF:000335">
    <property type="entry name" value="ATP binding cassette subfamily A member 5"/>
    <property type="match status" value="1"/>
</dbReference>
<evidence type="ECO:0000256" key="3">
    <source>
        <dbReference type="ARBA" id="ARBA00022448"/>
    </source>
</evidence>
<dbReference type="PANTHER" id="PTHR19229:SF36">
    <property type="entry name" value="ATP-BINDING CASSETTE SUB-FAMILY A MEMBER 2"/>
    <property type="match status" value="1"/>
</dbReference>
<evidence type="ECO:0000256" key="6">
    <source>
        <dbReference type="ARBA" id="ARBA00022741"/>
    </source>
</evidence>
<dbReference type="Proteomes" id="UP000886998">
    <property type="component" value="Unassembled WGS sequence"/>
</dbReference>
<feature type="transmembrane region" description="Helical" evidence="11">
    <location>
        <begin position="282"/>
        <end position="305"/>
    </location>
</feature>
<dbReference type="GO" id="GO:0016887">
    <property type="term" value="F:ATP hydrolysis activity"/>
    <property type="evidence" value="ECO:0007669"/>
    <property type="project" value="InterPro"/>
</dbReference>
<keyword evidence="3" id="KW-0813">Transport</keyword>
<name>A0A8X7BTG5_9ARAC</name>
<feature type="compositionally biased region" description="Basic and acidic residues" evidence="10">
    <location>
        <begin position="227"/>
        <end position="246"/>
    </location>
</feature>
<evidence type="ECO:0000313" key="14">
    <source>
        <dbReference type="Proteomes" id="UP000886998"/>
    </source>
</evidence>
<dbReference type="InterPro" id="IPR026082">
    <property type="entry name" value="ABCA"/>
</dbReference>
<evidence type="ECO:0000256" key="7">
    <source>
        <dbReference type="ARBA" id="ARBA00022840"/>
    </source>
</evidence>
<evidence type="ECO:0000256" key="8">
    <source>
        <dbReference type="ARBA" id="ARBA00022989"/>
    </source>
</evidence>
<gene>
    <name evidence="13" type="primary">ABCA5</name>
    <name evidence="13" type="ORF">TNIN_161521</name>
</gene>
<keyword evidence="14" id="KW-1185">Reference proteome</keyword>
<dbReference type="InterPro" id="IPR003593">
    <property type="entry name" value="AAA+_ATPase"/>
</dbReference>
<dbReference type="InterPro" id="IPR003439">
    <property type="entry name" value="ABC_transporter-like_ATP-bd"/>
</dbReference>
<protein>
    <submittedName>
        <fullName evidence="13">ATP-binding cassette sub-family A member 5</fullName>
    </submittedName>
</protein>
<feature type="transmembrane region" description="Helical" evidence="11">
    <location>
        <begin position="608"/>
        <end position="628"/>
    </location>
</feature>
<dbReference type="EMBL" id="BMAV01002826">
    <property type="protein sequence ID" value="GFY42017.1"/>
    <property type="molecule type" value="Genomic_DNA"/>
</dbReference>
<dbReference type="InterPro" id="IPR027417">
    <property type="entry name" value="P-loop_NTPase"/>
</dbReference>
<evidence type="ECO:0000256" key="11">
    <source>
        <dbReference type="SAM" id="Phobius"/>
    </source>
</evidence>
<dbReference type="SMART" id="SM00382">
    <property type="entry name" value="AAA"/>
    <property type="match status" value="1"/>
</dbReference>
<evidence type="ECO:0000256" key="10">
    <source>
        <dbReference type="SAM" id="MobiDB-lite"/>
    </source>
</evidence>
<sequence>MVRNKFLMSVYKEENTVEHLLSCFDLTASQSTMSKVLSGGQKRKLCVAIAMIGDPEVLLLDEPSSGMSPHSRKQLWSMLQEYTKSERSVLFTTHYMDEAELLSDRVALLFNGKLHCYGTVPSIKRHFGGGYVIKINLRSEASMYDKSEIVNILKKRLESKPKVICTSDGEIIVKLPSFDAEHCIEFFKEMRKYYEEMSPDCFTITVSALEEIFTQIVGNHEEEFSEAQKTEFSEKNQDEDTEKKSDTPSLLNESESINHQYCYFRSFAILLRYRTILLIRSVYSVFPLVIPILLLSMHSFFIAFIEQHITKISPTSYRHEVIHVVNSSGQPLTLFEEALSKLNLNFVLKEPGDILHDESYVKVDISGYDFVPGKFEVNWSWDISLRRLYALPILQNLISNILWVTWSGNSNKELKIAIQPIVKVDLNPPFHLTKTFLTVSLISFCIIFVSVIIGMEVIKEKEKRIIWLVSKTKNNCKTYWLSTFIGHFILCTISFIIMKIVLKFYDMDSEIYTPVWNAYFLAFPSCLLSTYLLGFAFKTYKSADIGMTVIILFVAIGLFVAFMVGQLKRISYINILNAVTCFIFPIYTPFGLAIFLCDPTNPEIENGYEWNVFVFVLLPVTCVLHMFLITNLEKWKDRIRGIKIEGVEESSWNEQYNPKSSVVLKSVKKVYGESRLPPCLKRKANKEKTAIQNLDLDFNEGEIFAVMGSNGAGKSTLMKLLSENEALTSGEIIIREKFRESISYCSEENIIWPDLSVKEHLQLFAVLNGIPIVTVNEVIDRIISDLDLTNHTRKKARHLSGGLKRRLCIALTLLGNSKLVLLDEPTTGMDPISKRNLWKRLHCEFPPMIDRTLVLSTHSSNEAEVNCSRIGLFISGHLRCIGTSQELKKQFSKGFQLTMSLKMPRDDMFDRHITDEIPEVIEKCQRGNVLQYYIPIDAFDSYICLLTAVQRVQQIGGVENCFITECPLDQIILDLLEESANTNTEDTDCAA</sequence>
<evidence type="ECO:0000256" key="5">
    <source>
        <dbReference type="ARBA" id="ARBA00022737"/>
    </source>
</evidence>
<dbReference type="GO" id="GO:0140359">
    <property type="term" value="F:ABC-type transporter activity"/>
    <property type="evidence" value="ECO:0007669"/>
    <property type="project" value="InterPro"/>
</dbReference>
<proteinExistence type="inferred from homology"/>
<comment type="caution">
    <text evidence="13">The sequence shown here is derived from an EMBL/GenBank/DDBJ whole genome shotgun (WGS) entry which is preliminary data.</text>
</comment>
<feature type="transmembrane region" description="Helical" evidence="11">
    <location>
        <begin position="514"/>
        <end position="533"/>
    </location>
</feature>
<keyword evidence="4 11" id="KW-0812">Transmembrane</keyword>
<evidence type="ECO:0000256" key="9">
    <source>
        <dbReference type="ARBA" id="ARBA00023136"/>
    </source>
</evidence>
<accession>A0A8X7BTG5</accession>
<feature type="transmembrane region" description="Helical" evidence="11">
    <location>
        <begin position="545"/>
        <end position="564"/>
    </location>
</feature>
<keyword evidence="5" id="KW-0677">Repeat</keyword>
<keyword evidence="6" id="KW-0547">Nucleotide-binding</keyword>
<feature type="transmembrane region" description="Helical" evidence="11">
    <location>
        <begin position="388"/>
        <end position="406"/>
    </location>
</feature>
<comment type="similarity">
    <text evidence="2">Belongs to the ABC transporter superfamily. ABCA family.</text>
</comment>
<keyword evidence="8 11" id="KW-1133">Transmembrane helix</keyword>
<dbReference type="GO" id="GO:0016020">
    <property type="term" value="C:membrane"/>
    <property type="evidence" value="ECO:0007669"/>
    <property type="project" value="UniProtKB-SubCell"/>
</dbReference>
<comment type="subcellular location">
    <subcellularLocation>
        <location evidence="1">Membrane</location>
        <topology evidence="1">Multi-pass membrane protein</topology>
    </subcellularLocation>
</comment>
<dbReference type="PANTHER" id="PTHR19229">
    <property type="entry name" value="ATP-BINDING CASSETTE TRANSPORTER SUBFAMILY A ABCA"/>
    <property type="match status" value="1"/>
</dbReference>
<feature type="domain" description="ABC transporter" evidence="12">
    <location>
        <begin position="662"/>
        <end position="900"/>
    </location>
</feature>
<dbReference type="SUPFAM" id="SSF52540">
    <property type="entry name" value="P-loop containing nucleoside triphosphate hydrolases"/>
    <property type="match status" value="2"/>
</dbReference>
<dbReference type="AlphaFoldDB" id="A0A8X7BTG5"/>
<dbReference type="PROSITE" id="PS50893">
    <property type="entry name" value="ABC_TRANSPORTER_2"/>
    <property type="match status" value="1"/>
</dbReference>
<evidence type="ECO:0000256" key="2">
    <source>
        <dbReference type="ARBA" id="ARBA00008869"/>
    </source>
</evidence>
<organism evidence="13 14">
    <name type="scientific">Trichonephila inaurata madagascariensis</name>
    <dbReference type="NCBI Taxonomy" id="2747483"/>
    <lineage>
        <taxon>Eukaryota</taxon>
        <taxon>Metazoa</taxon>
        <taxon>Ecdysozoa</taxon>
        <taxon>Arthropoda</taxon>
        <taxon>Chelicerata</taxon>
        <taxon>Arachnida</taxon>
        <taxon>Araneae</taxon>
        <taxon>Araneomorphae</taxon>
        <taxon>Entelegynae</taxon>
        <taxon>Araneoidea</taxon>
        <taxon>Nephilidae</taxon>
        <taxon>Trichonephila</taxon>
        <taxon>Trichonephila inaurata</taxon>
    </lineage>
</organism>
<dbReference type="InterPro" id="IPR013525">
    <property type="entry name" value="ABC2_TM"/>
</dbReference>
<feature type="transmembrane region" description="Helical" evidence="11">
    <location>
        <begin position="479"/>
        <end position="502"/>
    </location>
</feature>
<dbReference type="Pfam" id="PF00005">
    <property type="entry name" value="ABC_tran"/>
    <property type="match status" value="2"/>
</dbReference>
<evidence type="ECO:0000313" key="13">
    <source>
        <dbReference type="EMBL" id="GFY42017.1"/>
    </source>
</evidence>
<evidence type="ECO:0000256" key="1">
    <source>
        <dbReference type="ARBA" id="ARBA00004141"/>
    </source>
</evidence>
<reference evidence="13" key="1">
    <citation type="submission" date="2020-08" db="EMBL/GenBank/DDBJ databases">
        <title>Multicomponent nature underlies the extraordinary mechanical properties of spider dragline silk.</title>
        <authorList>
            <person name="Kono N."/>
            <person name="Nakamura H."/>
            <person name="Mori M."/>
            <person name="Yoshida Y."/>
            <person name="Ohtoshi R."/>
            <person name="Malay A.D."/>
            <person name="Moran D.A.P."/>
            <person name="Tomita M."/>
            <person name="Numata K."/>
            <person name="Arakawa K."/>
        </authorList>
    </citation>
    <scope>NUCLEOTIDE SEQUENCE</scope>
</reference>
<dbReference type="Gene3D" id="3.40.50.300">
    <property type="entry name" value="P-loop containing nucleotide triphosphate hydrolases"/>
    <property type="match status" value="2"/>
</dbReference>
<feature type="transmembrane region" description="Helical" evidence="11">
    <location>
        <begin position="436"/>
        <end position="458"/>
    </location>
</feature>
<keyword evidence="9 11" id="KW-0472">Membrane</keyword>
<dbReference type="GO" id="GO:0005319">
    <property type="term" value="F:lipid transporter activity"/>
    <property type="evidence" value="ECO:0007669"/>
    <property type="project" value="TreeGrafter"/>
</dbReference>